<comment type="cofactor">
    <cofactor evidence="6">
        <name>Fe cation</name>
        <dbReference type="ChEBI" id="CHEBI:24875"/>
    </cofactor>
</comment>
<evidence type="ECO:0000256" key="4">
    <source>
        <dbReference type="ARBA" id="ARBA00022723"/>
    </source>
</evidence>
<dbReference type="GO" id="GO:0008901">
    <property type="term" value="F:ferredoxin hydrogenase activity"/>
    <property type="evidence" value="ECO:0007669"/>
    <property type="project" value="InterPro"/>
</dbReference>
<keyword evidence="6" id="KW-0408">Iron</keyword>
<evidence type="ECO:0000256" key="5">
    <source>
        <dbReference type="ARBA" id="ARBA00023002"/>
    </source>
</evidence>
<keyword evidence="8" id="KW-1185">Reference proteome</keyword>
<feature type="binding site" evidence="6">
    <location>
        <position position="414"/>
    </location>
    <ligand>
        <name>Ni(2+)</name>
        <dbReference type="ChEBI" id="CHEBI:49786"/>
    </ligand>
</feature>
<dbReference type="SUPFAM" id="SSF56762">
    <property type="entry name" value="HydB/Nqo4-like"/>
    <property type="match status" value="1"/>
</dbReference>
<dbReference type="STRING" id="314278.NB231_04665"/>
<feature type="binding site" evidence="6">
    <location>
        <position position="370"/>
    </location>
    <ligand>
        <name>Mg(2+)</name>
        <dbReference type="ChEBI" id="CHEBI:18420"/>
    </ligand>
</feature>
<feature type="binding site" evidence="6">
    <location>
        <position position="63"/>
    </location>
    <ligand>
        <name>Ni(2+)</name>
        <dbReference type="ChEBI" id="CHEBI:49786"/>
    </ligand>
</feature>
<keyword evidence="5" id="KW-0560">Oxidoreductase</keyword>
<gene>
    <name evidence="7" type="ORF">NB231_04665</name>
</gene>
<dbReference type="InterPro" id="IPR001501">
    <property type="entry name" value="Ni-dep_hyd_lsu"/>
</dbReference>
<evidence type="ECO:0000313" key="7">
    <source>
        <dbReference type="EMBL" id="EAR22172.1"/>
    </source>
</evidence>
<evidence type="ECO:0008006" key="9">
    <source>
        <dbReference type="Google" id="ProtNLM"/>
    </source>
</evidence>
<dbReference type="PANTHER" id="PTHR43600">
    <property type="entry name" value="COENZYME F420 HYDROGENASE, SUBUNIT ALPHA"/>
    <property type="match status" value="1"/>
</dbReference>
<feature type="binding site" evidence="6">
    <location>
        <position position="420"/>
    </location>
    <ligand>
        <name>Mg(2+)</name>
        <dbReference type="ChEBI" id="CHEBI:18420"/>
    </ligand>
</feature>
<evidence type="ECO:0000256" key="6">
    <source>
        <dbReference type="PIRSR" id="PIRSR601501-1"/>
    </source>
</evidence>
<evidence type="ECO:0000256" key="1">
    <source>
        <dbReference type="ARBA" id="ARBA00001967"/>
    </source>
</evidence>
<protein>
    <recommendedName>
        <fullName evidence="9">Nickel-dependent hydrogenase, large subunit</fullName>
    </recommendedName>
</protein>
<dbReference type="RefSeq" id="WP_005000139.1">
    <property type="nucleotide sequence ID" value="NZ_CH672427.1"/>
</dbReference>
<dbReference type="PROSITE" id="PS00508">
    <property type="entry name" value="NI_HGENASE_L_2"/>
    <property type="match status" value="1"/>
</dbReference>
<name>A4BQ17_9GAMM</name>
<dbReference type="Gene3D" id="1.10.645.10">
    <property type="entry name" value="Cytochrome-c3 Hydrogenase, chain B"/>
    <property type="match status" value="1"/>
</dbReference>
<comment type="caution">
    <text evidence="7">The sequence shown here is derived from an EMBL/GenBank/DDBJ whole genome shotgun (WGS) entry which is preliminary data.</text>
</comment>
<feature type="binding site" evidence="6">
    <location>
        <position position="417"/>
    </location>
    <ligand>
        <name>Fe cation</name>
        <dbReference type="ChEBI" id="CHEBI:24875"/>
    </ligand>
</feature>
<dbReference type="Pfam" id="PF00374">
    <property type="entry name" value="NiFeSe_Hases"/>
    <property type="match status" value="2"/>
</dbReference>
<reference evidence="7 8" key="1">
    <citation type="submission" date="2006-02" db="EMBL/GenBank/DDBJ databases">
        <authorList>
            <person name="Waterbury J."/>
            <person name="Ferriera S."/>
            <person name="Johnson J."/>
            <person name="Kravitz S."/>
            <person name="Halpern A."/>
            <person name="Remington K."/>
            <person name="Beeson K."/>
            <person name="Tran B."/>
            <person name="Rogers Y.-H."/>
            <person name="Friedman R."/>
            <person name="Venter J.C."/>
        </authorList>
    </citation>
    <scope>NUCLEOTIDE SEQUENCE [LARGE SCALE GENOMIC DNA]</scope>
    <source>
        <strain evidence="7 8">Nb-231</strain>
    </source>
</reference>
<dbReference type="OrthoDB" id="9761717at2"/>
<proteinExistence type="inferred from homology"/>
<sequence length="429" mass="48110">MTRKTIKVNYLARVEGEGALRVTVRDGVVRAAELRIFEPPRFFEALLRGRAFAEAPDITARICGICPVAYQMSAVHAMENALGVHVDGPLRELRRLLYCGEWIESHALHIYLLHAPDFLGYAGAIDMARDHPETVRRGLALKKVGNAVMSLLGGREVHPINVRVGGFYRTPTRQELAPLAENLRRARDAALETVRWTAGFDFPDCNRDYELVALRHPQEYPFNEGRIVSNRGLDISVAEYNRHFVEEHIAHSTALHSRLRERNSYLVGPLARYSLNYDRLSPLAREAATEAGLGPSCTNPFQSIIVRSVEVLYACDEALRIIECYEEPERAAVELRPCAGVGCSATEAPRGLLFHRYRLNGDGTIAEAQIVPPTAQNQPSIEEDLKTFIGDWLELPDAALRERCEQTVRNYDPCISCATHFLNLEVDRG</sequence>
<dbReference type="EMBL" id="AAOF01000004">
    <property type="protein sequence ID" value="EAR22172.1"/>
    <property type="molecule type" value="Genomic_DNA"/>
</dbReference>
<dbReference type="InterPro" id="IPR029014">
    <property type="entry name" value="NiFe-Hase_large"/>
</dbReference>
<dbReference type="GO" id="GO:0016151">
    <property type="term" value="F:nickel cation binding"/>
    <property type="evidence" value="ECO:0007669"/>
    <property type="project" value="InterPro"/>
</dbReference>
<feature type="binding site" evidence="6">
    <location>
        <position position="66"/>
    </location>
    <ligand>
        <name>Ni(2+)</name>
        <dbReference type="ChEBI" id="CHEBI:49786"/>
    </ligand>
</feature>
<dbReference type="PANTHER" id="PTHR43600:SF2">
    <property type="entry name" value="F420-NON-REDUCING HYDROGENASE VHU SUBUNIT A"/>
    <property type="match status" value="1"/>
</dbReference>
<dbReference type="eggNOG" id="COG3259">
    <property type="taxonomic scope" value="Bacteria"/>
</dbReference>
<keyword evidence="4 6" id="KW-0479">Metal-binding</keyword>
<dbReference type="HOGENOM" id="CLU_044556_0_0_6"/>
<keyword evidence="3 6" id="KW-0533">Nickel</keyword>
<feature type="binding site" evidence="6">
    <location>
        <position position="66"/>
    </location>
    <ligand>
        <name>Fe cation</name>
        <dbReference type="ChEBI" id="CHEBI:24875"/>
    </ligand>
</feature>
<evidence type="ECO:0000256" key="3">
    <source>
        <dbReference type="ARBA" id="ARBA00022596"/>
    </source>
</evidence>
<keyword evidence="6" id="KW-0460">Magnesium</keyword>
<comment type="similarity">
    <text evidence="2">Belongs to the [NiFe]/[NiFeSe] hydrogenase large subunit family.</text>
</comment>
<organism evidence="7 8">
    <name type="scientific">Nitrococcus mobilis Nb-231</name>
    <dbReference type="NCBI Taxonomy" id="314278"/>
    <lineage>
        <taxon>Bacteria</taxon>
        <taxon>Pseudomonadati</taxon>
        <taxon>Pseudomonadota</taxon>
        <taxon>Gammaproteobacteria</taxon>
        <taxon>Chromatiales</taxon>
        <taxon>Ectothiorhodospiraceae</taxon>
        <taxon>Nitrococcus</taxon>
    </lineage>
</organism>
<dbReference type="AlphaFoldDB" id="A4BQ17"/>
<dbReference type="Proteomes" id="UP000003374">
    <property type="component" value="Unassembled WGS sequence"/>
</dbReference>
<evidence type="ECO:0000256" key="2">
    <source>
        <dbReference type="ARBA" id="ARBA00009292"/>
    </source>
</evidence>
<comment type="cofactor">
    <cofactor evidence="1 6">
        <name>Ni(2+)</name>
        <dbReference type="ChEBI" id="CHEBI:49786"/>
    </cofactor>
</comment>
<feature type="binding site" evidence="6">
    <location>
        <position position="44"/>
    </location>
    <ligand>
        <name>Mg(2+)</name>
        <dbReference type="ChEBI" id="CHEBI:18420"/>
    </ligand>
</feature>
<accession>A4BQ17</accession>
<dbReference type="InterPro" id="IPR018194">
    <property type="entry name" value="Ni-dep_hyd_lsu_Ni_BS"/>
</dbReference>
<evidence type="ECO:0000313" key="8">
    <source>
        <dbReference type="Proteomes" id="UP000003374"/>
    </source>
</evidence>